<proteinExistence type="predicted"/>
<evidence type="ECO:0000313" key="2">
    <source>
        <dbReference type="Proteomes" id="UP000239872"/>
    </source>
</evidence>
<keyword evidence="2" id="KW-1185">Reference proteome</keyword>
<gene>
    <name evidence="1" type="ORF">CJD36_016335</name>
</gene>
<comment type="caution">
    <text evidence="1">The sequence shown here is derived from an EMBL/GenBank/DDBJ whole genome shotgun (WGS) entry which is preliminary data.</text>
</comment>
<name>A0A2S7STJ0_9BACT</name>
<reference evidence="1 2" key="1">
    <citation type="submission" date="2018-01" db="EMBL/GenBank/DDBJ databases">
        <title>A novel member of the phylum Bacteroidetes isolated from glacier ice.</title>
        <authorList>
            <person name="Liu Q."/>
            <person name="Xin Y.-H."/>
        </authorList>
    </citation>
    <scope>NUCLEOTIDE SEQUENCE [LARGE SCALE GENOMIC DNA]</scope>
    <source>
        <strain evidence="1 2">RB1R16</strain>
    </source>
</reference>
<organism evidence="1 2">
    <name type="scientific">Flavipsychrobacter stenotrophus</name>
    <dbReference type="NCBI Taxonomy" id="2077091"/>
    <lineage>
        <taxon>Bacteria</taxon>
        <taxon>Pseudomonadati</taxon>
        <taxon>Bacteroidota</taxon>
        <taxon>Chitinophagia</taxon>
        <taxon>Chitinophagales</taxon>
        <taxon>Chitinophagaceae</taxon>
        <taxon>Flavipsychrobacter</taxon>
    </lineage>
</organism>
<dbReference type="Proteomes" id="UP000239872">
    <property type="component" value="Unassembled WGS sequence"/>
</dbReference>
<dbReference type="OrthoDB" id="2046240at2"/>
<dbReference type="AlphaFoldDB" id="A0A2S7STJ0"/>
<dbReference type="RefSeq" id="WP_133162674.1">
    <property type="nucleotide sequence ID" value="NZ_PPSL01000004.1"/>
</dbReference>
<accession>A0A2S7STJ0</accession>
<protein>
    <submittedName>
        <fullName evidence="1">Uncharacterized protein</fullName>
    </submittedName>
</protein>
<dbReference type="InterPro" id="IPR027417">
    <property type="entry name" value="P-loop_NTPase"/>
</dbReference>
<evidence type="ECO:0000313" key="1">
    <source>
        <dbReference type="EMBL" id="PQJ10252.1"/>
    </source>
</evidence>
<sequence>MKQHTLTIDLNNDYRINIDNNLNYSFFKDVYIKAKELTDDIIKKNKQSSERSKLGDFDKDVFYNNVIAFVGDRGTGKSSAMTSFARALILKSNTENTIFFKGAEQIGETEFVSIETIDPSLFDQRDNLLQIIISKMFSKFEKTLRDTNRQIDTDKKRNLIRLFNDVYENLKTINHPNEFKGEAIDELSKLALGSNLRVKFMELVRSFNNFFANNDSKKSHLIICIDDFDLNIAEAYDMLEDVRKYLTVENVIVFISCKIEQLLNDIEEKILSKYQYVINFSNLIEQPKQSGEKYLEKVIPSDRRLYLPELKRFNKNNILDIEIVGDPIKYAETSIEAFVMGLIHKKSGLFIIPSNYYIHPATPYSLRAFINSYQLYNSLTFSSSSLFILSKNLLKEATSIKNDYITYDRNDKELLKEDAVTYHSFLEDLDNFNLDILNKNIIFFLLDNDFIDENLSENSFINSITSNLNNPKNISFGDLINILRIIQISIDPNQESSYIFLYC</sequence>
<dbReference type="SUPFAM" id="SSF52540">
    <property type="entry name" value="P-loop containing nucleoside triphosphate hydrolases"/>
    <property type="match status" value="1"/>
</dbReference>
<dbReference type="EMBL" id="PPSL01000004">
    <property type="protein sequence ID" value="PQJ10252.1"/>
    <property type="molecule type" value="Genomic_DNA"/>
</dbReference>